<organism evidence="6">
    <name type="scientific">Trepomonas sp. PC1</name>
    <dbReference type="NCBI Taxonomy" id="1076344"/>
    <lineage>
        <taxon>Eukaryota</taxon>
        <taxon>Metamonada</taxon>
        <taxon>Diplomonadida</taxon>
        <taxon>Hexamitidae</taxon>
        <taxon>Hexamitinae</taxon>
        <taxon>Trepomonas</taxon>
    </lineage>
</organism>
<dbReference type="InterPro" id="IPR016102">
    <property type="entry name" value="Succinyl-CoA_synth-like"/>
</dbReference>
<dbReference type="InterPro" id="IPR051538">
    <property type="entry name" value="Acyl-CoA_Synth/Transferase"/>
</dbReference>
<dbReference type="InterPro" id="IPR014089">
    <property type="entry name" value="AcCoA-synth-alpha"/>
</dbReference>
<dbReference type="EMBL" id="GDID01001406">
    <property type="protein sequence ID" value="JAP95200.1"/>
    <property type="molecule type" value="Transcribed_RNA"/>
</dbReference>
<evidence type="ECO:0000259" key="5">
    <source>
        <dbReference type="PROSITE" id="PS50975"/>
    </source>
</evidence>
<dbReference type="Gene3D" id="3.30.470.20">
    <property type="entry name" value="ATP-grasp fold, B domain"/>
    <property type="match status" value="1"/>
</dbReference>
<reference evidence="6" key="1">
    <citation type="submission" date="2015-07" db="EMBL/GenBank/DDBJ databases">
        <title>Adaptation to a free-living lifestyle via gene acquisitions in the diplomonad Trepomonas sp. PC1.</title>
        <authorList>
            <person name="Xu F."/>
            <person name="Jerlstrom-Hultqvist J."/>
            <person name="Kolisko M."/>
            <person name="Simpson A.G.B."/>
            <person name="Roger A.J."/>
            <person name="Svard S.G."/>
            <person name="Andersson J.O."/>
        </authorList>
    </citation>
    <scope>NUCLEOTIDE SEQUENCE</scope>
    <source>
        <strain evidence="6">PC1</strain>
    </source>
</reference>
<dbReference type="Gene3D" id="3.40.50.720">
    <property type="entry name" value="NAD(P)-binding Rossmann-like Domain"/>
    <property type="match status" value="1"/>
</dbReference>
<dbReference type="GO" id="GO:0043758">
    <property type="term" value="F:acetate-CoA ligase (ADP-forming) activity"/>
    <property type="evidence" value="ECO:0007669"/>
    <property type="project" value="InterPro"/>
</dbReference>
<dbReference type="InterPro" id="IPR011761">
    <property type="entry name" value="ATP-grasp"/>
</dbReference>
<dbReference type="GO" id="GO:0046872">
    <property type="term" value="F:metal ion binding"/>
    <property type="evidence" value="ECO:0007669"/>
    <property type="project" value="InterPro"/>
</dbReference>
<evidence type="ECO:0000256" key="1">
    <source>
        <dbReference type="ARBA" id="ARBA00022598"/>
    </source>
</evidence>
<evidence type="ECO:0000256" key="3">
    <source>
        <dbReference type="ARBA" id="ARBA00022840"/>
    </source>
</evidence>
<dbReference type="Pfam" id="PF19045">
    <property type="entry name" value="Ligase_CoA_2"/>
    <property type="match status" value="1"/>
</dbReference>
<evidence type="ECO:0000256" key="2">
    <source>
        <dbReference type="ARBA" id="ARBA00022741"/>
    </source>
</evidence>
<dbReference type="InterPro" id="IPR036291">
    <property type="entry name" value="NAD(P)-bd_dom_sf"/>
</dbReference>
<dbReference type="PANTHER" id="PTHR43334:SF1">
    <property type="entry name" value="3-HYDROXYPROPIONATE--COA LIGASE [ADP-FORMING]"/>
    <property type="match status" value="1"/>
</dbReference>
<keyword evidence="3 4" id="KW-0067">ATP-binding</keyword>
<dbReference type="SUPFAM" id="SSF52210">
    <property type="entry name" value="Succinyl-CoA synthetase domains"/>
    <property type="match status" value="2"/>
</dbReference>
<dbReference type="NCBIfam" id="TIGR02717">
    <property type="entry name" value="AcCoA-syn-alpha"/>
    <property type="match status" value="1"/>
</dbReference>
<dbReference type="Pfam" id="PF13549">
    <property type="entry name" value="ATP-grasp_5"/>
    <property type="match status" value="1"/>
</dbReference>
<keyword evidence="1" id="KW-0436">Ligase</keyword>
<dbReference type="InterPro" id="IPR013815">
    <property type="entry name" value="ATP_grasp_subdomain_1"/>
</dbReference>
<dbReference type="InterPro" id="IPR043938">
    <property type="entry name" value="Ligase_CoA_dom"/>
</dbReference>
<proteinExistence type="predicted"/>
<accession>A0A146KEF0</accession>
<dbReference type="Gene3D" id="3.40.50.261">
    <property type="entry name" value="Succinyl-CoA synthetase domains"/>
    <property type="match status" value="2"/>
</dbReference>
<dbReference type="InterPro" id="IPR032875">
    <property type="entry name" value="Succ_CoA_lig_flav_dom"/>
</dbReference>
<dbReference type="PROSITE" id="PS50975">
    <property type="entry name" value="ATP_GRASP"/>
    <property type="match status" value="1"/>
</dbReference>
<dbReference type="PANTHER" id="PTHR43334">
    <property type="entry name" value="ACETATE--COA LIGASE [ADP-FORMING]"/>
    <property type="match status" value="1"/>
</dbReference>
<sequence length="727" mass="78914">GKLGFLTNPKSLAVVGASSQEGKVGQTVMNNIVKSGYSGVVYPINPKADLINNFKAYPSITACPEVPEIAIFVIPSKACVATAEECGKKGVRGIIIISAGFKESGESEGIERERAIIEIGKKYNMRILGPNVLGVMTPTFNCTFANQSPNKGSIAFLSQSGAMLTAILDWSFQNNIGFSNFISLGNKCDVHEVELIQEVCEDENTKVILLYLESVIDGQAFLDQIPEACRKKPIIILKSGTSQLGASAASSHTGALAGNDIAFDLAFAKTGVIRSKTMDELFSLARLFSNTNFANLKPKQQRKFVIVTNAGGPGIVATDAFENYGVNLCVPSEPLKKLLQEKLPAEASVKNPIDVIGDAPPKRYQDSMEICFQDEEVDGCLVLVTPQAQTKPIEVAQMCVEMQKRYPSKLIVSAFMGGDTMLEPAKILANGGISNYPFPEPAIQALRAVCDYANVRLSPAKKPACKDLCGFTAEKVQRVQQIFHEVRQDKRTVLLSYETSEIFSLINVEAPKTKLATSQMEASQLAEQIGFPVVMKIVSPQIMHKSDCGGVLIGIKNAEEAAQGFDTIMNNARTRGPAGALLKGVEIQQMVNFNAKKKNTEMIVGMNRDPNFGPMIMVGQGGIFANYIKDVSFELGLDYDEEIALKQLQKTKIYSILEGVRGQPKSDIKGLISILVKLSQLVVKFPEINELDLNPILVFTEEEGISAIDIKIVINDPNAKPEAPAHH</sequence>
<feature type="non-terminal residue" evidence="6">
    <location>
        <position position="1"/>
    </location>
</feature>
<evidence type="ECO:0000256" key="4">
    <source>
        <dbReference type="PROSITE-ProRule" id="PRU00409"/>
    </source>
</evidence>
<name>A0A146KEF0_9EUKA</name>
<dbReference type="Gene3D" id="3.30.1490.20">
    <property type="entry name" value="ATP-grasp fold, A domain"/>
    <property type="match status" value="1"/>
</dbReference>
<keyword evidence="2 4" id="KW-0547">Nucleotide-binding</keyword>
<gene>
    <name evidence="6" type="ORF">TPC1_11889</name>
</gene>
<feature type="domain" description="ATP-grasp" evidence="5">
    <location>
        <begin position="500"/>
        <end position="536"/>
    </location>
</feature>
<protein>
    <submittedName>
        <fullName evidence="6">Acetyl-CoA synthetase</fullName>
    </submittedName>
</protein>
<dbReference type="SMART" id="SM00881">
    <property type="entry name" value="CoA_binding"/>
    <property type="match status" value="1"/>
</dbReference>
<dbReference type="Pfam" id="PF13380">
    <property type="entry name" value="CoA_binding_2"/>
    <property type="match status" value="1"/>
</dbReference>
<evidence type="ECO:0000313" key="6">
    <source>
        <dbReference type="EMBL" id="JAP95200.1"/>
    </source>
</evidence>
<dbReference type="FunFam" id="3.30.1490.20:FF:000020">
    <property type="entry name" value="Protein lysine acetyltransferase"/>
    <property type="match status" value="1"/>
</dbReference>
<dbReference type="InterPro" id="IPR003781">
    <property type="entry name" value="CoA-bd"/>
</dbReference>
<dbReference type="SUPFAM" id="SSF51735">
    <property type="entry name" value="NAD(P)-binding Rossmann-fold domains"/>
    <property type="match status" value="1"/>
</dbReference>
<dbReference type="GO" id="GO:0005524">
    <property type="term" value="F:ATP binding"/>
    <property type="evidence" value="ECO:0007669"/>
    <property type="project" value="UniProtKB-UniRule"/>
</dbReference>
<dbReference type="Pfam" id="PF13607">
    <property type="entry name" value="Succ_CoA_lig"/>
    <property type="match status" value="1"/>
</dbReference>
<dbReference type="AlphaFoldDB" id="A0A146KEF0"/>
<dbReference type="SUPFAM" id="SSF56059">
    <property type="entry name" value="Glutathione synthetase ATP-binding domain-like"/>
    <property type="match status" value="1"/>
</dbReference>